<dbReference type="InterPro" id="IPR027417">
    <property type="entry name" value="P-loop_NTPase"/>
</dbReference>
<evidence type="ECO:0000313" key="1">
    <source>
        <dbReference type="EMBL" id="SLN22053.1"/>
    </source>
</evidence>
<gene>
    <name evidence="1" type="ORF">ROJ8625_00856</name>
</gene>
<dbReference type="EMBL" id="FWFK01000001">
    <property type="protein sequence ID" value="SLN22053.1"/>
    <property type="molecule type" value="Genomic_DNA"/>
</dbReference>
<protein>
    <recommendedName>
        <fullName evidence="3">Sulfotransferase family protein</fullName>
    </recommendedName>
</protein>
<dbReference type="SUPFAM" id="SSF52540">
    <property type="entry name" value="P-loop containing nucleoside triphosphate hydrolases"/>
    <property type="match status" value="1"/>
</dbReference>
<reference evidence="1 2" key="1">
    <citation type="submission" date="2017-03" db="EMBL/GenBank/DDBJ databases">
        <authorList>
            <person name="Afonso C.L."/>
            <person name="Miller P.J."/>
            <person name="Scott M.A."/>
            <person name="Spackman E."/>
            <person name="Goraichik I."/>
            <person name="Dimitrov K.M."/>
            <person name="Suarez D.L."/>
            <person name="Swayne D.E."/>
        </authorList>
    </citation>
    <scope>NUCLEOTIDE SEQUENCE [LARGE SCALE GENOMIC DNA]</scope>
    <source>
        <strain evidence="1 2">CECT 8625</strain>
    </source>
</reference>
<organism evidence="1 2">
    <name type="scientific">Roseivivax jejudonensis</name>
    <dbReference type="NCBI Taxonomy" id="1529041"/>
    <lineage>
        <taxon>Bacteria</taxon>
        <taxon>Pseudomonadati</taxon>
        <taxon>Pseudomonadota</taxon>
        <taxon>Alphaproteobacteria</taxon>
        <taxon>Rhodobacterales</taxon>
        <taxon>Roseobacteraceae</taxon>
        <taxon>Roseivivax</taxon>
    </lineage>
</organism>
<dbReference type="Gene3D" id="3.40.50.300">
    <property type="entry name" value="P-loop containing nucleotide triphosphate hydrolases"/>
    <property type="match status" value="1"/>
</dbReference>
<dbReference type="Proteomes" id="UP000193570">
    <property type="component" value="Unassembled WGS sequence"/>
</dbReference>
<accession>A0A1X6YIR0</accession>
<dbReference type="RefSeq" id="WP_085790566.1">
    <property type="nucleotide sequence ID" value="NZ_FWFK01000001.1"/>
</dbReference>
<evidence type="ECO:0008006" key="3">
    <source>
        <dbReference type="Google" id="ProtNLM"/>
    </source>
</evidence>
<dbReference type="AlphaFoldDB" id="A0A1X6YIR0"/>
<evidence type="ECO:0000313" key="2">
    <source>
        <dbReference type="Proteomes" id="UP000193570"/>
    </source>
</evidence>
<keyword evidence="2" id="KW-1185">Reference proteome</keyword>
<dbReference type="OrthoDB" id="7851629at2"/>
<sequence length="232" mass="25542">MTDHTFLESMLVINPGALDRVVGRETLVVTGAPRGMTSVVSYTLFELGYFLGDKIQPRNFEDVGFTKALPDPKLFPKPLTERRVLIDLIAERNAAHDRWGFKLPRALHYIEQLPALLRNPVVVLCVRNPLATCASVATRESGLSDGLATGYRNALRSVTAMEHLMSASDLPSILVDMDSVQRRPGRFLRDFAKLLKLEGDLDAIKAGIAEPGYKRAAKQPGVTYVNAKGDPI</sequence>
<proteinExistence type="predicted"/>
<name>A0A1X6YIR0_9RHOB</name>